<feature type="binding site" evidence="6">
    <location>
        <position position="133"/>
    </location>
    <ligand>
        <name>ATP</name>
        <dbReference type="ChEBI" id="CHEBI:30616"/>
    </ligand>
</feature>
<proteinExistence type="inferred from homology"/>
<dbReference type="NCBIfam" id="NF001908">
    <property type="entry name" value="PRK00668.1"/>
    <property type="match status" value="1"/>
</dbReference>
<feature type="binding site" evidence="6">
    <location>
        <position position="122"/>
    </location>
    <ligand>
        <name>ATP</name>
        <dbReference type="ChEBI" id="CHEBI:30616"/>
    </ligand>
</feature>
<dbReference type="Gene3D" id="3.30.70.141">
    <property type="entry name" value="Nucleoside diphosphate kinase-like domain"/>
    <property type="match status" value="1"/>
</dbReference>
<evidence type="ECO:0000313" key="9">
    <source>
        <dbReference type="EMBL" id="JAS56656.1"/>
    </source>
</evidence>
<feature type="binding site" evidence="6">
    <location>
        <position position="88"/>
    </location>
    <ligand>
        <name>ATP</name>
        <dbReference type="ChEBI" id="CHEBI:30616"/>
    </ligand>
</feature>
<dbReference type="PROSITE" id="PS51374">
    <property type="entry name" value="NDPK_LIKE"/>
    <property type="match status" value="1"/>
</dbReference>
<dbReference type="CDD" id="cd04413">
    <property type="entry name" value="NDPk_I"/>
    <property type="match status" value="1"/>
</dbReference>
<dbReference type="HAMAP" id="MF_00451">
    <property type="entry name" value="NDP_kinase"/>
    <property type="match status" value="1"/>
</dbReference>
<dbReference type="EC" id="2.7.4.6" evidence="3"/>
<dbReference type="Pfam" id="PF00334">
    <property type="entry name" value="NDK"/>
    <property type="match status" value="1"/>
</dbReference>
<dbReference type="EMBL" id="GECZ01013113">
    <property type="protein sequence ID" value="JAS56656.1"/>
    <property type="molecule type" value="Transcribed_RNA"/>
</dbReference>
<dbReference type="GO" id="GO:0004550">
    <property type="term" value="F:nucleoside diphosphate kinase activity"/>
    <property type="evidence" value="ECO:0007669"/>
    <property type="project" value="UniProtKB-EC"/>
</dbReference>
<evidence type="ECO:0000256" key="5">
    <source>
        <dbReference type="ARBA" id="ARBA00022777"/>
    </source>
</evidence>
<gene>
    <name evidence="9" type="ORF">g.11429</name>
</gene>
<sequence length="181" mass="20286">MASYLKNNMNYALLCAVLSVYWLFSNIAVVNGEQTFIMVKPDGVQRGLVGKIIERFEARGFRLVAMKFTMPSEDLLKKHYAELSSKQFFPSLMKYMSSGPVVPMVWEGANVVKAGRIMLGATNPLDSSPGTIRGDFCIQTGRNVVHGSDCVESARREIAMWFSESELVTWTPASQPWVYEN</sequence>
<feature type="binding site" evidence="6">
    <location>
        <position position="143"/>
    </location>
    <ligand>
        <name>ATP</name>
        <dbReference type="ChEBI" id="CHEBI:30616"/>
    </ligand>
</feature>
<feature type="binding site" evidence="6">
    <location>
        <position position="40"/>
    </location>
    <ligand>
        <name>ATP</name>
        <dbReference type="ChEBI" id="CHEBI:30616"/>
    </ligand>
</feature>
<dbReference type="FunFam" id="3.30.70.141:FF:000002">
    <property type="entry name" value="Nucleoside diphosphate kinase"/>
    <property type="match status" value="1"/>
</dbReference>
<comment type="similarity">
    <text evidence="2 6 7">Belongs to the NDK family.</text>
</comment>
<evidence type="ECO:0000256" key="1">
    <source>
        <dbReference type="ARBA" id="ARBA00001946"/>
    </source>
</evidence>
<feature type="active site" description="Pros-phosphohistidine intermediate" evidence="6">
    <location>
        <position position="146"/>
    </location>
</feature>
<dbReference type="PANTHER" id="PTHR11349">
    <property type="entry name" value="NUCLEOSIDE DIPHOSPHATE KINASE"/>
    <property type="match status" value="1"/>
</dbReference>
<evidence type="ECO:0000256" key="2">
    <source>
        <dbReference type="ARBA" id="ARBA00008142"/>
    </source>
</evidence>
<name>A0A1B6G2I6_9HEMI</name>
<dbReference type="GO" id="GO:0006183">
    <property type="term" value="P:GTP biosynthetic process"/>
    <property type="evidence" value="ECO:0007669"/>
    <property type="project" value="InterPro"/>
</dbReference>
<evidence type="ECO:0000259" key="8">
    <source>
        <dbReference type="SMART" id="SM00562"/>
    </source>
</evidence>
<dbReference type="PRINTS" id="PR01243">
    <property type="entry name" value="NUCDPKINASE"/>
</dbReference>
<evidence type="ECO:0000256" key="4">
    <source>
        <dbReference type="ARBA" id="ARBA00022679"/>
    </source>
</evidence>
<comment type="cofactor">
    <cofactor evidence="1">
        <name>Mg(2+)</name>
        <dbReference type="ChEBI" id="CHEBI:18420"/>
    </cofactor>
</comment>
<evidence type="ECO:0000256" key="6">
    <source>
        <dbReference type="PROSITE-ProRule" id="PRU00706"/>
    </source>
</evidence>
<dbReference type="InterPro" id="IPR001564">
    <property type="entry name" value="Nucleoside_diP_kinase"/>
</dbReference>
<dbReference type="GO" id="GO:0006241">
    <property type="term" value="P:CTP biosynthetic process"/>
    <property type="evidence" value="ECO:0007669"/>
    <property type="project" value="InterPro"/>
</dbReference>
<reference evidence="9" key="1">
    <citation type="submission" date="2015-11" db="EMBL/GenBank/DDBJ databases">
        <title>De novo transcriptome assembly of four potential Pierce s Disease insect vectors from Arizona vineyards.</title>
        <authorList>
            <person name="Tassone E.E."/>
        </authorList>
    </citation>
    <scope>NUCLEOTIDE SEQUENCE</scope>
</reference>
<dbReference type="GO" id="GO:0006228">
    <property type="term" value="P:UTP biosynthetic process"/>
    <property type="evidence" value="ECO:0007669"/>
    <property type="project" value="InterPro"/>
</dbReference>
<dbReference type="SUPFAM" id="SSF54919">
    <property type="entry name" value="Nucleoside diphosphate kinase, NDK"/>
    <property type="match status" value="1"/>
</dbReference>
<dbReference type="InterPro" id="IPR034907">
    <property type="entry name" value="NDK-like_dom"/>
</dbReference>
<organism evidence="9">
    <name type="scientific">Cuerna arida</name>
    <dbReference type="NCBI Taxonomy" id="1464854"/>
    <lineage>
        <taxon>Eukaryota</taxon>
        <taxon>Metazoa</taxon>
        <taxon>Ecdysozoa</taxon>
        <taxon>Arthropoda</taxon>
        <taxon>Hexapoda</taxon>
        <taxon>Insecta</taxon>
        <taxon>Pterygota</taxon>
        <taxon>Neoptera</taxon>
        <taxon>Paraneoptera</taxon>
        <taxon>Hemiptera</taxon>
        <taxon>Auchenorrhyncha</taxon>
        <taxon>Membracoidea</taxon>
        <taxon>Cicadellidae</taxon>
        <taxon>Cicadellinae</taxon>
        <taxon>Proconiini</taxon>
        <taxon>Cuerna</taxon>
    </lineage>
</organism>
<accession>A0A1B6G2I6</accession>
<evidence type="ECO:0000256" key="3">
    <source>
        <dbReference type="ARBA" id="ARBA00012966"/>
    </source>
</evidence>
<evidence type="ECO:0000256" key="7">
    <source>
        <dbReference type="RuleBase" id="RU004011"/>
    </source>
</evidence>
<dbReference type="InterPro" id="IPR036850">
    <property type="entry name" value="NDK-like_dom_sf"/>
</dbReference>
<keyword evidence="5" id="KW-0418">Kinase</keyword>
<keyword evidence="4" id="KW-0808">Transferase</keyword>
<protein>
    <recommendedName>
        <fullName evidence="3">nucleoside-diphosphate kinase</fullName>
        <ecNumber evidence="3">2.7.4.6</ecNumber>
    </recommendedName>
</protein>
<dbReference type="AlphaFoldDB" id="A0A1B6G2I6"/>
<dbReference type="SMART" id="SM00562">
    <property type="entry name" value="NDK"/>
    <property type="match status" value="1"/>
</dbReference>
<feature type="domain" description="Nucleoside diphosphate kinase-like" evidence="8">
    <location>
        <begin position="32"/>
        <end position="169"/>
    </location>
</feature>
<feature type="binding site" evidence="6">
    <location>
        <position position="116"/>
    </location>
    <ligand>
        <name>ATP</name>
        <dbReference type="ChEBI" id="CHEBI:30616"/>
    </ligand>
</feature>